<sequence>MDSIILNFIQNHFHNGFTDWIFPYITTIGNYGLVWVLIGLCLLVSKKYRRDGLILLAVLAVTHIVGEMAIKPLVARPRPFVTFPGHRLLISPPSGYSFPSGHAASSFAAAFTLWKTNKNFGIPAFILASLIAFSRVFLFVHYPSDILCGAILGVLISYFILVFFKNHEKTTKM</sequence>
<dbReference type="RefSeq" id="WP_268058488.1">
    <property type="nucleotide sequence ID" value="NZ_JAPOHA010000008.1"/>
</dbReference>
<feature type="transmembrane region" description="Helical" evidence="7">
    <location>
        <begin position="20"/>
        <end position="45"/>
    </location>
</feature>
<evidence type="ECO:0000259" key="8">
    <source>
        <dbReference type="SMART" id="SM00014"/>
    </source>
</evidence>
<evidence type="ECO:0000256" key="5">
    <source>
        <dbReference type="ARBA" id="ARBA00022989"/>
    </source>
</evidence>
<dbReference type="EMBL" id="JAPOHA010000008">
    <property type="protein sequence ID" value="MCY1714437.1"/>
    <property type="molecule type" value="Genomic_DNA"/>
</dbReference>
<evidence type="ECO:0000256" key="1">
    <source>
        <dbReference type="ARBA" id="ARBA00004651"/>
    </source>
</evidence>
<reference evidence="9 10" key="1">
    <citation type="submission" date="2022-11" db="EMBL/GenBank/DDBJ databases">
        <authorList>
            <person name="Caiyu Z."/>
        </authorList>
    </citation>
    <scope>NUCLEOTIDE SEQUENCE [LARGE SCALE GENOMIC DNA]</scope>
    <source>
        <strain evidence="9 10">YR-4</strain>
    </source>
</reference>
<comment type="caution">
    <text evidence="9">The sequence shown here is derived from an EMBL/GenBank/DDBJ whole genome shotgun (WGS) entry which is preliminary data.</text>
</comment>
<keyword evidence="4" id="KW-0378">Hydrolase</keyword>
<dbReference type="InterPro" id="IPR000326">
    <property type="entry name" value="PAP2/HPO"/>
</dbReference>
<dbReference type="SMART" id="SM00014">
    <property type="entry name" value="acidPPc"/>
    <property type="match status" value="1"/>
</dbReference>
<keyword evidence="5 7" id="KW-1133">Transmembrane helix</keyword>
<dbReference type="PANTHER" id="PTHR14969">
    <property type="entry name" value="SPHINGOSINE-1-PHOSPHATE PHOSPHOHYDROLASE"/>
    <property type="match status" value="1"/>
</dbReference>
<dbReference type="SUPFAM" id="SSF48317">
    <property type="entry name" value="Acid phosphatase/Vanadium-dependent haloperoxidase"/>
    <property type="match status" value="1"/>
</dbReference>
<dbReference type="InterPro" id="IPR036938">
    <property type="entry name" value="PAP2/HPO_sf"/>
</dbReference>
<comment type="subcellular location">
    <subcellularLocation>
        <location evidence="1">Cell membrane</location>
        <topology evidence="1">Multi-pass membrane protein</topology>
    </subcellularLocation>
</comment>
<evidence type="ECO:0000256" key="7">
    <source>
        <dbReference type="SAM" id="Phobius"/>
    </source>
</evidence>
<evidence type="ECO:0000256" key="2">
    <source>
        <dbReference type="ARBA" id="ARBA00022475"/>
    </source>
</evidence>
<evidence type="ECO:0000256" key="6">
    <source>
        <dbReference type="ARBA" id="ARBA00023136"/>
    </source>
</evidence>
<accession>A0ABT4BU54</accession>
<feature type="transmembrane region" description="Helical" evidence="7">
    <location>
        <begin position="146"/>
        <end position="164"/>
    </location>
</feature>
<dbReference type="Gene3D" id="1.20.144.10">
    <property type="entry name" value="Phosphatidic acid phosphatase type 2/haloperoxidase"/>
    <property type="match status" value="2"/>
</dbReference>
<keyword evidence="6 7" id="KW-0472">Membrane</keyword>
<dbReference type="Proteomes" id="UP001082703">
    <property type="component" value="Unassembled WGS sequence"/>
</dbReference>
<gene>
    <name evidence="9" type="ORF">OUY18_09230</name>
</gene>
<dbReference type="PANTHER" id="PTHR14969:SF62">
    <property type="entry name" value="DECAPRENYLPHOSPHORYL-5-PHOSPHORIBOSE PHOSPHATASE RV3807C-RELATED"/>
    <property type="match status" value="1"/>
</dbReference>
<proteinExistence type="predicted"/>
<name>A0ABT4BU54_9FIRM</name>
<keyword evidence="2" id="KW-1003">Cell membrane</keyword>
<evidence type="ECO:0000313" key="10">
    <source>
        <dbReference type="Proteomes" id="UP001082703"/>
    </source>
</evidence>
<organism evidence="9 10">
    <name type="scientific">Caproiciproducens galactitolivorans</name>
    <dbReference type="NCBI Taxonomy" id="642589"/>
    <lineage>
        <taxon>Bacteria</taxon>
        <taxon>Bacillati</taxon>
        <taxon>Bacillota</taxon>
        <taxon>Clostridia</taxon>
        <taxon>Eubacteriales</taxon>
        <taxon>Acutalibacteraceae</taxon>
        <taxon>Caproiciproducens</taxon>
    </lineage>
</organism>
<keyword evidence="10" id="KW-1185">Reference proteome</keyword>
<protein>
    <submittedName>
        <fullName evidence="9">Phosphatase PAP2 family protein</fullName>
    </submittedName>
</protein>
<feature type="domain" description="Phosphatidic acid phosphatase type 2/haloperoxidase" evidence="8">
    <location>
        <begin position="53"/>
        <end position="161"/>
    </location>
</feature>
<feature type="transmembrane region" description="Helical" evidence="7">
    <location>
        <begin position="120"/>
        <end position="140"/>
    </location>
</feature>
<dbReference type="Pfam" id="PF01569">
    <property type="entry name" value="PAP2"/>
    <property type="match status" value="1"/>
</dbReference>
<evidence type="ECO:0000256" key="4">
    <source>
        <dbReference type="ARBA" id="ARBA00022801"/>
    </source>
</evidence>
<evidence type="ECO:0000313" key="9">
    <source>
        <dbReference type="EMBL" id="MCY1714437.1"/>
    </source>
</evidence>
<evidence type="ECO:0000256" key="3">
    <source>
        <dbReference type="ARBA" id="ARBA00022692"/>
    </source>
</evidence>
<keyword evidence="3 7" id="KW-0812">Transmembrane</keyword>